<organism evidence="1 2">
    <name type="scientific">Patagioenas fasciata monilis</name>
    <dbReference type="NCBI Taxonomy" id="372326"/>
    <lineage>
        <taxon>Eukaryota</taxon>
        <taxon>Metazoa</taxon>
        <taxon>Chordata</taxon>
        <taxon>Craniata</taxon>
        <taxon>Vertebrata</taxon>
        <taxon>Euteleostomi</taxon>
        <taxon>Archelosauria</taxon>
        <taxon>Archosauria</taxon>
        <taxon>Dinosauria</taxon>
        <taxon>Saurischia</taxon>
        <taxon>Theropoda</taxon>
        <taxon>Coelurosauria</taxon>
        <taxon>Aves</taxon>
        <taxon>Neognathae</taxon>
        <taxon>Neoaves</taxon>
        <taxon>Columbimorphae</taxon>
        <taxon>Columbiformes</taxon>
        <taxon>Columbidae</taxon>
        <taxon>Patagioenas</taxon>
    </lineage>
</organism>
<sequence>MKRSYEIEGQSTLGYGRLRSRRVQKPLLSSSTTYVHIGRCERIQSVETRSDSELFATFGTLRNGNGKGGESIYGGYFKENVVFCKMKR</sequence>
<accession>A0A1V4L0C1</accession>
<keyword evidence="2" id="KW-1185">Reference proteome</keyword>
<dbReference type="EMBL" id="LSYS01000409">
    <property type="protein sequence ID" value="OPJ90293.1"/>
    <property type="molecule type" value="Genomic_DNA"/>
</dbReference>
<evidence type="ECO:0000313" key="2">
    <source>
        <dbReference type="Proteomes" id="UP000190648"/>
    </source>
</evidence>
<comment type="caution">
    <text evidence="1">The sequence shown here is derived from an EMBL/GenBank/DDBJ whole genome shotgun (WGS) entry which is preliminary data.</text>
</comment>
<gene>
    <name evidence="1" type="ORF">AV530_008855</name>
</gene>
<reference evidence="1 2" key="1">
    <citation type="submission" date="2016-02" db="EMBL/GenBank/DDBJ databases">
        <title>Band-tailed pigeon sequencing and assembly.</title>
        <authorList>
            <person name="Soares A.E."/>
            <person name="Novak B.J."/>
            <person name="Rice E.S."/>
            <person name="O'Connell B."/>
            <person name="Chang D."/>
            <person name="Weber S."/>
            <person name="Shapiro B."/>
        </authorList>
    </citation>
    <scope>NUCLEOTIDE SEQUENCE [LARGE SCALE GENOMIC DNA]</scope>
    <source>
        <strain evidence="1">BTP2013</strain>
        <tissue evidence="1">Blood</tissue>
    </source>
</reference>
<protein>
    <submittedName>
        <fullName evidence="1">Uncharacterized protein</fullName>
    </submittedName>
</protein>
<proteinExistence type="predicted"/>
<evidence type="ECO:0000313" key="1">
    <source>
        <dbReference type="EMBL" id="OPJ90293.1"/>
    </source>
</evidence>
<dbReference type="Proteomes" id="UP000190648">
    <property type="component" value="Unassembled WGS sequence"/>
</dbReference>
<dbReference type="AlphaFoldDB" id="A0A1V4L0C1"/>
<name>A0A1V4L0C1_PATFA</name>